<name>A0A1H8HDQ5_9EURY</name>
<protein>
    <submittedName>
        <fullName evidence="2">Predicted nuclease (RNAse H fold)</fullName>
    </submittedName>
</protein>
<evidence type="ECO:0000256" key="1">
    <source>
        <dbReference type="SAM" id="MobiDB-lite"/>
    </source>
</evidence>
<evidence type="ECO:0000313" key="3">
    <source>
        <dbReference type="Proteomes" id="UP000198775"/>
    </source>
</evidence>
<dbReference type="EMBL" id="FOCX01000003">
    <property type="protein sequence ID" value="SEN54084.1"/>
    <property type="molecule type" value="Genomic_DNA"/>
</dbReference>
<dbReference type="Proteomes" id="UP000198775">
    <property type="component" value="Unassembled WGS sequence"/>
</dbReference>
<dbReference type="InterPro" id="IPR007362">
    <property type="entry name" value="DUF429"/>
</dbReference>
<feature type="region of interest" description="Disordered" evidence="1">
    <location>
        <begin position="221"/>
        <end position="248"/>
    </location>
</feature>
<gene>
    <name evidence="2" type="ORF">SAMN05216388_1003352</name>
</gene>
<dbReference type="OrthoDB" id="132880at2157"/>
<evidence type="ECO:0000313" key="2">
    <source>
        <dbReference type="EMBL" id="SEN54084.1"/>
    </source>
</evidence>
<accession>A0A1H8HDQ5</accession>
<dbReference type="AlphaFoldDB" id="A0A1H8HDQ5"/>
<organism evidence="2 3">
    <name type="scientific">Halorientalis persicus</name>
    <dbReference type="NCBI Taxonomy" id="1367881"/>
    <lineage>
        <taxon>Archaea</taxon>
        <taxon>Methanobacteriati</taxon>
        <taxon>Methanobacteriota</taxon>
        <taxon>Stenosarchaea group</taxon>
        <taxon>Halobacteria</taxon>
        <taxon>Halobacteriales</taxon>
        <taxon>Haloarculaceae</taxon>
        <taxon>Halorientalis</taxon>
    </lineage>
</organism>
<proteinExistence type="predicted"/>
<sequence length="248" mass="28198">MTEYVGLDWAKKGWFGVTLRDNGTPETDLYPSVQSVWKNHENAKRILMDIPIGLKDAGKRTCDVKAEGRLKPQRQNSVFPTPVRNAVYAKTLEEAKEINEQYGFSITNQAWSIALRIREVDEFLDQNPEAIGVLRESHPEVCFAALNNGTPMEHGKSSEDGLASRKRILFDEDESLETVYENAVETFIDHPSWARRMSENAKDDILDALVLAHTARMDEANLRTLPEEPERDSTKEKPLPIEIVYPSR</sequence>
<reference evidence="3" key="1">
    <citation type="submission" date="2016-10" db="EMBL/GenBank/DDBJ databases">
        <authorList>
            <person name="Varghese N."/>
            <person name="Submissions S."/>
        </authorList>
    </citation>
    <scope>NUCLEOTIDE SEQUENCE [LARGE SCALE GENOMIC DNA]</scope>
    <source>
        <strain evidence="3">IBRC-M 10043</strain>
    </source>
</reference>
<dbReference type="Pfam" id="PF04250">
    <property type="entry name" value="DUF429"/>
    <property type="match status" value="1"/>
</dbReference>
<dbReference type="RefSeq" id="WP_092658449.1">
    <property type="nucleotide sequence ID" value="NZ_FOCX01000003.1"/>
</dbReference>
<feature type="compositionally biased region" description="Basic and acidic residues" evidence="1">
    <location>
        <begin position="221"/>
        <end position="239"/>
    </location>
</feature>
<keyword evidence="3" id="KW-1185">Reference proteome</keyword>